<evidence type="ECO:0000313" key="2">
    <source>
        <dbReference type="WBParaSite" id="Hba_07130"/>
    </source>
</evidence>
<accession>A0A1I7WPP3</accession>
<keyword evidence="1" id="KW-1185">Reference proteome</keyword>
<dbReference type="Proteomes" id="UP000095283">
    <property type="component" value="Unplaced"/>
</dbReference>
<evidence type="ECO:0000313" key="1">
    <source>
        <dbReference type="Proteomes" id="UP000095283"/>
    </source>
</evidence>
<protein>
    <submittedName>
        <fullName evidence="2">C2H2-type domain-containing protein</fullName>
    </submittedName>
</protein>
<name>A0A1I7WPP3_HETBA</name>
<dbReference type="WBParaSite" id="Hba_07130">
    <property type="protein sequence ID" value="Hba_07130"/>
    <property type="gene ID" value="Hba_07130"/>
</dbReference>
<dbReference type="AlphaFoldDB" id="A0A1I7WPP3"/>
<reference evidence="2" key="1">
    <citation type="submission" date="2016-11" db="UniProtKB">
        <authorList>
            <consortium name="WormBaseParasite"/>
        </authorList>
    </citation>
    <scope>IDENTIFICATION</scope>
</reference>
<organism evidence="1 2">
    <name type="scientific">Heterorhabditis bacteriophora</name>
    <name type="common">Entomopathogenic nematode worm</name>
    <dbReference type="NCBI Taxonomy" id="37862"/>
    <lineage>
        <taxon>Eukaryota</taxon>
        <taxon>Metazoa</taxon>
        <taxon>Ecdysozoa</taxon>
        <taxon>Nematoda</taxon>
        <taxon>Chromadorea</taxon>
        <taxon>Rhabditida</taxon>
        <taxon>Rhabditina</taxon>
        <taxon>Rhabditomorpha</taxon>
        <taxon>Strongyloidea</taxon>
        <taxon>Heterorhabditidae</taxon>
        <taxon>Heterorhabditis</taxon>
    </lineage>
</organism>
<sequence>MCNDRHCTEALMDVQKEQELHRALSIHDSMSPDCSPDYEILSRAGYSRISF</sequence>
<proteinExistence type="predicted"/>